<dbReference type="InParanoid" id="A0A1U8BMT0"/>
<dbReference type="KEGG" id="nnu:104612796"/>
<feature type="compositionally biased region" description="Low complexity" evidence="1">
    <location>
        <begin position="68"/>
        <end position="78"/>
    </location>
</feature>
<feature type="region of interest" description="Disordered" evidence="1">
    <location>
        <begin position="51"/>
        <end position="78"/>
    </location>
</feature>
<dbReference type="OMA" id="ETHVENR"/>
<keyword evidence="3" id="KW-1185">Reference proteome</keyword>
<dbReference type="Proteomes" id="UP000189703">
    <property type="component" value="Unplaced"/>
</dbReference>
<dbReference type="eggNOG" id="ENOG502S5YB">
    <property type="taxonomic scope" value="Eukaryota"/>
</dbReference>
<evidence type="ECO:0000256" key="1">
    <source>
        <dbReference type="SAM" id="MobiDB-lite"/>
    </source>
</evidence>
<keyword evidence="2" id="KW-0472">Membrane</keyword>
<dbReference type="PANTHER" id="PTHR36381:SF1">
    <property type="entry name" value="ETHYLENE-REGULATED TRANSCRIPT 2 (ERT2)"/>
    <property type="match status" value="1"/>
</dbReference>
<reference evidence="4" key="1">
    <citation type="submission" date="2025-08" db="UniProtKB">
        <authorList>
            <consortium name="RefSeq"/>
        </authorList>
    </citation>
    <scope>IDENTIFICATION</scope>
</reference>
<feature type="transmembrane region" description="Helical" evidence="2">
    <location>
        <begin position="418"/>
        <end position="445"/>
    </location>
</feature>
<proteinExistence type="predicted"/>
<name>A0A1U8BMT0_NELNU</name>
<dbReference type="RefSeq" id="XP_010278675.1">
    <property type="nucleotide sequence ID" value="XM_010280373.2"/>
</dbReference>
<gene>
    <name evidence="4" type="primary">LOC104612796</name>
</gene>
<keyword evidence="2" id="KW-0812">Transmembrane</keyword>
<accession>A0A1U8BMT0</accession>
<dbReference type="AlphaFoldDB" id="A0A1U8BMT0"/>
<dbReference type="PANTHER" id="PTHR36381">
    <property type="entry name" value="ETHYLENE-REGULATED TRANSCRIPT 2 (ERT2)"/>
    <property type="match status" value="1"/>
</dbReference>
<dbReference type="GeneID" id="104612796"/>
<evidence type="ECO:0000313" key="3">
    <source>
        <dbReference type="Proteomes" id="UP000189703"/>
    </source>
</evidence>
<keyword evidence="2" id="KW-1133">Transmembrane helix</keyword>
<organism evidence="3 4">
    <name type="scientific">Nelumbo nucifera</name>
    <name type="common">Sacred lotus</name>
    <dbReference type="NCBI Taxonomy" id="4432"/>
    <lineage>
        <taxon>Eukaryota</taxon>
        <taxon>Viridiplantae</taxon>
        <taxon>Streptophyta</taxon>
        <taxon>Embryophyta</taxon>
        <taxon>Tracheophyta</taxon>
        <taxon>Spermatophyta</taxon>
        <taxon>Magnoliopsida</taxon>
        <taxon>Proteales</taxon>
        <taxon>Nelumbonaceae</taxon>
        <taxon>Nelumbo</taxon>
    </lineage>
</organism>
<dbReference type="OrthoDB" id="690172at2759"/>
<protein>
    <submittedName>
        <fullName evidence="4">Uncharacterized protein LOC104612796</fullName>
    </submittedName>
</protein>
<dbReference type="FunCoup" id="A0A1U8BMT0">
    <property type="interactions" value="658"/>
</dbReference>
<evidence type="ECO:0000313" key="4">
    <source>
        <dbReference type="RefSeq" id="XP_010278675.1"/>
    </source>
</evidence>
<sequence>MPLPWKKAKIGRISRFVADLRSSKRGGSLVVETGFPTSLIDLIVKNRDRLKKPPKKKPLETSGSTCLSSPSVNSSNSKFSLSPLVVPTPEISSPIQLSPTPVPSALQIEGPSTPISKEIAPPLVANKVEDVAKVPVSNGRAFMAVVELFFMLILALETRRLAIGVTLSAFTLLFLEFAAERVFGFLKPCADARRSFKCFVERVLFFVRPEKGLAGVDETAVADKAIRLKQEDLGSRHRGEEEKEEEQAADNEAFRLGVSNPTWIEEIQYIDPEYDLLSREKKWGFEESNQRRILGKDEGAVQGRDLKSRRTSSDKLKEKILKKFIPKKFRGSKRPIGKQQQVLSNFGVSNFDEDEKLQRIDEYVRKEENEQGEQEYQLEPEKEEIEIYDIHGFSCVSQVDLDVIVVEKNNGRKLRKSLGYLILFVIVLCGLIGGRFMAGVVTIVWCLLVKSVEALKRKE</sequence>
<evidence type="ECO:0000256" key="2">
    <source>
        <dbReference type="SAM" id="Phobius"/>
    </source>
</evidence>